<dbReference type="AlphaFoldDB" id="A0A0P9F831"/>
<keyword evidence="1" id="KW-1133">Transmembrane helix</keyword>
<dbReference type="EMBL" id="LJCR01002630">
    <property type="protein sequence ID" value="KPV48465.1"/>
    <property type="molecule type" value="Genomic_DNA"/>
</dbReference>
<proteinExistence type="predicted"/>
<keyword evidence="3" id="KW-1185">Reference proteome</keyword>
<gene>
    <name evidence="2" type="ORF">SE17_37920</name>
</gene>
<evidence type="ECO:0000313" key="2">
    <source>
        <dbReference type="EMBL" id="KPV48465.1"/>
    </source>
</evidence>
<feature type="non-terminal residue" evidence="2">
    <location>
        <position position="1"/>
    </location>
</feature>
<keyword evidence="1" id="KW-0472">Membrane</keyword>
<feature type="transmembrane region" description="Helical" evidence="1">
    <location>
        <begin position="16"/>
        <end position="34"/>
    </location>
</feature>
<protein>
    <submittedName>
        <fullName evidence="2">Uncharacterized protein</fullName>
    </submittedName>
</protein>
<dbReference type="Proteomes" id="UP000050509">
    <property type="component" value="Unassembled WGS sequence"/>
</dbReference>
<keyword evidence="1" id="KW-0812">Transmembrane</keyword>
<reference evidence="2 3" key="1">
    <citation type="submission" date="2015-09" db="EMBL/GenBank/DDBJ databases">
        <title>Draft genome sequence of Kouleothrix aurantiaca JCM 19913.</title>
        <authorList>
            <person name="Hemp J."/>
        </authorList>
    </citation>
    <scope>NUCLEOTIDE SEQUENCE [LARGE SCALE GENOMIC DNA]</scope>
    <source>
        <strain evidence="2 3">COM-B</strain>
    </source>
</reference>
<evidence type="ECO:0000313" key="3">
    <source>
        <dbReference type="Proteomes" id="UP000050509"/>
    </source>
</evidence>
<sequence length="73" mass="7491">PAARPAAPARKPIPRIFKVVGGALFMMLVTGLLATTTHNYIPALVFGAIFGAVLGLMFGSWPPGPGDEVTGGE</sequence>
<comment type="caution">
    <text evidence="2">The sequence shown here is derived from an EMBL/GenBank/DDBJ whole genome shotgun (WGS) entry which is preliminary data.</text>
</comment>
<organism evidence="2 3">
    <name type="scientific">Kouleothrix aurantiaca</name>
    <dbReference type="NCBI Taxonomy" id="186479"/>
    <lineage>
        <taxon>Bacteria</taxon>
        <taxon>Bacillati</taxon>
        <taxon>Chloroflexota</taxon>
        <taxon>Chloroflexia</taxon>
        <taxon>Chloroflexales</taxon>
        <taxon>Roseiflexineae</taxon>
        <taxon>Roseiflexaceae</taxon>
        <taxon>Kouleothrix</taxon>
    </lineage>
</organism>
<accession>A0A0P9F831</accession>
<name>A0A0P9F831_9CHLR</name>
<feature type="transmembrane region" description="Helical" evidence="1">
    <location>
        <begin position="40"/>
        <end position="58"/>
    </location>
</feature>
<evidence type="ECO:0000256" key="1">
    <source>
        <dbReference type="SAM" id="Phobius"/>
    </source>
</evidence>